<feature type="region of interest" description="Disordered" evidence="12">
    <location>
        <begin position="1370"/>
        <end position="1404"/>
    </location>
</feature>
<keyword evidence="8 11" id="KW-0539">Nucleus</keyword>
<comment type="subunit">
    <text evidence="11">Component of the SRB8-11 complex, which itself associates with the Mediator complex.</text>
</comment>
<dbReference type="InterPro" id="IPR051139">
    <property type="entry name" value="Mediator_complx_sub13"/>
</dbReference>
<evidence type="ECO:0000259" key="14">
    <source>
        <dbReference type="Pfam" id="PF11597"/>
    </source>
</evidence>
<keyword evidence="6 11" id="KW-0010">Activator</keyword>
<evidence type="ECO:0000313" key="17">
    <source>
        <dbReference type="Proteomes" id="UP001175000"/>
    </source>
</evidence>
<dbReference type="Proteomes" id="UP001175000">
    <property type="component" value="Unassembled WGS sequence"/>
</dbReference>
<protein>
    <recommendedName>
        <fullName evidence="3 11">Mediator of RNA polymerase II transcription subunit 13</fullName>
    </recommendedName>
    <alternativeName>
        <fullName evidence="10 11">Mediator complex subunit 13</fullName>
    </alternativeName>
</protein>
<dbReference type="GO" id="GO:0045944">
    <property type="term" value="P:positive regulation of transcription by RNA polymerase II"/>
    <property type="evidence" value="ECO:0007669"/>
    <property type="project" value="TreeGrafter"/>
</dbReference>
<evidence type="ECO:0000256" key="12">
    <source>
        <dbReference type="SAM" id="MobiDB-lite"/>
    </source>
</evidence>
<comment type="caution">
    <text evidence="16">The sequence shown here is derived from an EMBL/GenBank/DDBJ whole genome shotgun (WGS) entry which is preliminary data.</text>
</comment>
<dbReference type="GO" id="GO:0003713">
    <property type="term" value="F:transcription coactivator activity"/>
    <property type="evidence" value="ECO:0007669"/>
    <property type="project" value="TreeGrafter"/>
</dbReference>
<keyword evidence="4 11" id="KW-0678">Repressor</keyword>
<comment type="similarity">
    <text evidence="2 11">Belongs to the Mediator complex subunit 13 family.</text>
</comment>
<comment type="function">
    <text evidence="9 11">Component of the SRB8-11 complex. The SRB8-11 complex is a regulatory module of the Mediator complex which is itself involved in regulation of basal and activated RNA polymerase II-dependent transcription. The SRB8-11 complex may be involved in the transcriptional repression of a subset of genes regulated by Mediator. It may inhibit the association of the Mediator complex with RNA polymerase II to form the holoenzyme complex.</text>
</comment>
<evidence type="ECO:0000256" key="8">
    <source>
        <dbReference type="ARBA" id="ARBA00023242"/>
    </source>
</evidence>
<feature type="domain" description="MID" evidence="15">
    <location>
        <begin position="1026"/>
        <end position="1198"/>
    </location>
</feature>
<evidence type="ECO:0000256" key="4">
    <source>
        <dbReference type="ARBA" id="ARBA00022491"/>
    </source>
</evidence>
<dbReference type="Pfam" id="PF11597">
    <property type="entry name" value="Med13_N"/>
    <property type="match status" value="1"/>
</dbReference>
<feature type="region of interest" description="Disordered" evidence="12">
    <location>
        <begin position="957"/>
        <end position="986"/>
    </location>
</feature>
<evidence type="ECO:0000313" key="16">
    <source>
        <dbReference type="EMBL" id="KAK0617378.1"/>
    </source>
</evidence>
<feature type="domain" description="Mediator complex subunit Med13 N-terminal" evidence="14">
    <location>
        <begin position="8"/>
        <end position="385"/>
    </location>
</feature>
<evidence type="ECO:0000256" key="10">
    <source>
        <dbReference type="ARBA" id="ARBA00032008"/>
    </source>
</evidence>
<feature type="compositionally biased region" description="Polar residues" evidence="12">
    <location>
        <begin position="733"/>
        <end position="745"/>
    </location>
</feature>
<evidence type="ECO:0000256" key="1">
    <source>
        <dbReference type="ARBA" id="ARBA00004123"/>
    </source>
</evidence>
<dbReference type="EMBL" id="JAULSU010000005">
    <property type="protein sequence ID" value="KAK0617378.1"/>
    <property type="molecule type" value="Genomic_DNA"/>
</dbReference>
<evidence type="ECO:0000256" key="2">
    <source>
        <dbReference type="ARBA" id="ARBA00009354"/>
    </source>
</evidence>
<keyword evidence="17" id="KW-1185">Reference proteome</keyword>
<dbReference type="PANTHER" id="PTHR48249">
    <property type="entry name" value="MEDIATOR OF RNA POLYMERASE II TRANSCRIPTION SUBUNIT 13"/>
    <property type="match status" value="1"/>
</dbReference>
<organism evidence="16 17">
    <name type="scientific">Immersiella caudata</name>
    <dbReference type="NCBI Taxonomy" id="314043"/>
    <lineage>
        <taxon>Eukaryota</taxon>
        <taxon>Fungi</taxon>
        <taxon>Dikarya</taxon>
        <taxon>Ascomycota</taxon>
        <taxon>Pezizomycotina</taxon>
        <taxon>Sordariomycetes</taxon>
        <taxon>Sordariomycetidae</taxon>
        <taxon>Sordariales</taxon>
        <taxon>Lasiosphaeriaceae</taxon>
        <taxon>Immersiella</taxon>
    </lineage>
</organism>
<feature type="compositionally biased region" description="Polar residues" evidence="12">
    <location>
        <begin position="804"/>
        <end position="813"/>
    </location>
</feature>
<evidence type="ECO:0000256" key="11">
    <source>
        <dbReference type="RuleBase" id="RU364134"/>
    </source>
</evidence>
<dbReference type="GO" id="GO:0016592">
    <property type="term" value="C:mediator complex"/>
    <property type="evidence" value="ECO:0007669"/>
    <property type="project" value="InterPro"/>
</dbReference>
<evidence type="ECO:0000256" key="6">
    <source>
        <dbReference type="ARBA" id="ARBA00023159"/>
    </source>
</evidence>
<comment type="subcellular location">
    <subcellularLocation>
        <location evidence="1 11">Nucleus</location>
    </subcellularLocation>
</comment>
<feature type="region of interest" description="Disordered" evidence="12">
    <location>
        <begin position="427"/>
        <end position="462"/>
    </location>
</feature>
<feature type="compositionally biased region" description="Polar residues" evidence="12">
    <location>
        <begin position="1370"/>
        <end position="1385"/>
    </location>
</feature>
<evidence type="ECO:0000256" key="9">
    <source>
        <dbReference type="ARBA" id="ARBA00025661"/>
    </source>
</evidence>
<name>A0AA40BXM9_9PEZI</name>
<feature type="compositionally biased region" description="Basic and acidic residues" evidence="12">
    <location>
        <begin position="427"/>
        <end position="448"/>
    </location>
</feature>
<proteinExistence type="inferred from homology"/>
<dbReference type="PANTHER" id="PTHR48249:SF3">
    <property type="entry name" value="MEDIATOR OF RNA POLYMERASE II TRANSCRIPTION SUBUNIT 13"/>
    <property type="match status" value="1"/>
</dbReference>
<dbReference type="Pfam" id="PF18296">
    <property type="entry name" value="MID_MedPIWI"/>
    <property type="match status" value="1"/>
</dbReference>
<evidence type="ECO:0000259" key="13">
    <source>
        <dbReference type="Pfam" id="PF06333"/>
    </source>
</evidence>
<feature type="region of interest" description="Disordered" evidence="12">
    <location>
        <begin position="733"/>
        <end position="753"/>
    </location>
</feature>
<feature type="compositionally biased region" description="Low complexity" evidence="12">
    <location>
        <begin position="962"/>
        <end position="973"/>
    </location>
</feature>
<evidence type="ECO:0000256" key="5">
    <source>
        <dbReference type="ARBA" id="ARBA00023015"/>
    </source>
</evidence>
<dbReference type="InterPro" id="IPR009401">
    <property type="entry name" value="Med13_C"/>
</dbReference>
<feature type="compositionally biased region" description="Acidic residues" evidence="12">
    <location>
        <begin position="788"/>
        <end position="802"/>
    </location>
</feature>
<keyword evidence="5 11" id="KW-0805">Transcription regulation</keyword>
<evidence type="ECO:0000256" key="7">
    <source>
        <dbReference type="ARBA" id="ARBA00023163"/>
    </source>
</evidence>
<gene>
    <name evidence="16" type="ORF">B0T14DRAFT_498406</name>
</gene>
<sequence length="1532" mass="165719">MDTGEYDTNTLLINNLAGIAYRIYEPVASQSSTYTFNASDVEDSLRSDGHLVYMDAVRRGIWCFYLRDKDPSQTVQPEQLGLTAKMEVCGYLIGLVEEGSFDPLNLHRSRQPGAHATHTPSSSSSSGSALDVPTRGVPPFNQSLTNIQGNGPVMMMDSKLVPGAMPDMKGYNSVPLREIHEFFITAVLSSLTTAFCHRIGAIPLNHRTVLLPSQVFQADEVDLGQLLRTSAIATFRVYLTTAGSLVISLCVSLLQGLISSADALRSNLLSAGPIILAAPLGAFGAMQGIVDSDSHQADTGFGQSPDTQITRLRQDPGDKFSQWKSTCARLLQMRGMSPSLLDGCAWLNIHFLQRKPYEQRTDGKRTPLLNSGPTAPWPSVLCFRKPKIEASLDGRFEKGQSGGAESVDPLREAKDWCKGLSQRDGALERRAKERVAAAEPRDAADGDARNPATNSHSPLNLRRLSNGAAAAAAGMMYPTPPDGVQQLGVTPSFDGAVLSPGNQPAPAAVADVEIVMQQPVPGAEGSDGGWAAPEQKREHQPGASFLEGENIYGDLGENMFEGNELTDADFNFFDEDPGGSFALTGLTDLGQGMDMSMDLSQDFEQPQQTVKVDSSVVNTRPAAPEFTKPELKHARSTLAEESRQSSNLESCNVNSAVGIKRHPSPFNPDTVYKRIRASIPVPTMRQYPTKTARLRRGSVFEKVDFNPSLSLTNKKYQESGLFNYTIPAETKEITQPNGSAGSRSASGVPDQTKKLKNLKDLPFSIGLLLSRIGGGPATSPSRLVDASDSGESDWASDDDDLSDTTGAPSSPAKSSVVKRRPDDDVVSMAASFKDLENTSVDSPGYGHIDLSRLSVPEIPELSLTKYFADPEPAPLHQLGSDSDLITVAQILTEQAASGSLRLGPQRPSSELGDVRRNLANAIRYSVQSLQKALPQTLSNAAECRLRPFVEVQDVSLLPPSKPQQQNPQQRGVAPPRPIGQEPTKPSIWQIPSPHLELQRYEAPLSVLPSAVSFWEVLGLSPSRGPKDVVSICVFPYQEGMRESAANFVERIRSTYGALGLGSFEALATASGIADGLLPFFQDQETASPGLGAARGSTLPTDSMANLVQALTSSPLTEKNFVVYFVYSPDNPSSIVDSCAAFWDLFEHYKKAMVEWKKSILNDLVLQLVPLDLVTLETSIGGLTPTESVRLCVETYDRCTLFGGAMPAPAIILEQALPKLVEFKVTTTPSPNLLQENSYIHIAYAQSVDERWVSVAWTDNRGSKQMTASYCLGRRGKPLSTLLSDVAHEIWDTTNDLISMWKVHWRVTITKCGPMDQQEADIWINLAQSEQDKAAVSLLLMTADTNPSLQLIPPANKIALSAPSAFYTTPVSTPQPSIVSPDQSGNPPTPKGAGGGTVNATTPGGNEAAELEADATLIDVTDATWGVVMSHRLNNSTSLTDLNPSLASGYLIKRCSSRPEDKPVAMELNIVHADNNNNNHPWVYEPLLRDMLLYFRGLGTLARARGVVDKEGDVRPWHIAASEKAVRALYQLM</sequence>
<evidence type="ECO:0000256" key="3">
    <source>
        <dbReference type="ARBA" id="ARBA00019618"/>
    </source>
</evidence>
<keyword evidence="7 11" id="KW-0804">Transcription</keyword>
<feature type="region of interest" description="Disordered" evidence="12">
    <location>
        <begin position="776"/>
        <end position="821"/>
    </location>
</feature>
<dbReference type="Pfam" id="PF06333">
    <property type="entry name" value="Med13_C"/>
    <property type="match status" value="1"/>
</dbReference>
<feature type="domain" description="Mediator complex subunit Med13 C-terminal" evidence="13">
    <location>
        <begin position="1206"/>
        <end position="1520"/>
    </location>
</feature>
<dbReference type="InterPro" id="IPR021643">
    <property type="entry name" value="Mediator_Med13_N"/>
</dbReference>
<evidence type="ECO:0000259" key="15">
    <source>
        <dbReference type="Pfam" id="PF18296"/>
    </source>
</evidence>
<feature type="region of interest" description="Disordered" evidence="12">
    <location>
        <begin position="104"/>
        <end position="135"/>
    </location>
</feature>
<reference evidence="16" key="1">
    <citation type="submission" date="2023-06" db="EMBL/GenBank/DDBJ databases">
        <title>Genome-scale phylogeny and comparative genomics of the fungal order Sordariales.</title>
        <authorList>
            <consortium name="Lawrence Berkeley National Laboratory"/>
            <person name="Hensen N."/>
            <person name="Bonometti L."/>
            <person name="Westerberg I."/>
            <person name="Brannstrom I.O."/>
            <person name="Guillou S."/>
            <person name="Cros-Aarteil S."/>
            <person name="Calhoun S."/>
            <person name="Haridas S."/>
            <person name="Kuo A."/>
            <person name="Mondo S."/>
            <person name="Pangilinan J."/>
            <person name="Riley R."/>
            <person name="Labutti K."/>
            <person name="Andreopoulos B."/>
            <person name="Lipzen A."/>
            <person name="Chen C."/>
            <person name="Yanf M."/>
            <person name="Daum C."/>
            <person name="Ng V."/>
            <person name="Clum A."/>
            <person name="Steindorff A."/>
            <person name="Ohm R."/>
            <person name="Martin F."/>
            <person name="Silar P."/>
            <person name="Natvig D."/>
            <person name="Lalanne C."/>
            <person name="Gautier V."/>
            <person name="Ament-Velasquez S.L."/>
            <person name="Kruys A."/>
            <person name="Hutchinson M.I."/>
            <person name="Powell A.J."/>
            <person name="Barry K."/>
            <person name="Miller A.N."/>
            <person name="Grigoriev I.V."/>
            <person name="Debuchy R."/>
            <person name="Gladieux P."/>
            <person name="Thoren M.H."/>
            <person name="Johannesson H."/>
        </authorList>
    </citation>
    <scope>NUCLEOTIDE SEQUENCE</scope>
    <source>
        <strain evidence="16">CBS 606.72</strain>
    </source>
</reference>
<accession>A0AA40BXM9</accession>
<dbReference type="InterPro" id="IPR041285">
    <property type="entry name" value="MID_MedPIWI"/>
</dbReference>